<feature type="region of interest" description="Disordered" evidence="1">
    <location>
        <begin position="97"/>
        <end position="127"/>
    </location>
</feature>
<organism evidence="2 3">
    <name type="scientific">Hyaloscypha variabilis (strain UAMH 11265 / GT02V1 / F)</name>
    <name type="common">Meliniomyces variabilis</name>
    <dbReference type="NCBI Taxonomy" id="1149755"/>
    <lineage>
        <taxon>Eukaryota</taxon>
        <taxon>Fungi</taxon>
        <taxon>Dikarya</taxon>
        <taxon>Ascomycota</taxon>
        <taxon>Pezizomycotina</taxon>
        <taxon>Leotiomycetes</taxon>
        <taxon>Helotiales</taxon>
        <taxon>Hyaloscyphaceae</taxon>
        <taxon>Hyaloscypha</taxon>
        <taxon>Hyaloscypha variabilis</taxon>
    </lineage>
</organism>
<dbReference type="OrthoDB" id="3547697at2759"/>
<reference evidence="2 3" key="1">
    <citation type="submission" date="2016-04" db="EMBL/GenBank/DDBJ databases">
        <title>A degradative enzymes factory behind the ericoid mycorrhizal symbiosis.</title>
        <authorList>
            <consortium name="DOE Joint Genome Institute"/>
            <person name="Martino E."/>
            <person name="Morin E."/>
            <person name="Grelet G."/>
            <person name="Kuo A."/>
            <person name="Kohler A."/>
            <person name="Daghino S."/>
            <person name="Barry K."/>
            <person name="Choi C."/>
            <person name="Cichocki N."/>
            <person name="Clum A."/>
            <person name="Copeland A."/>
            <person name="Hainaut M."/>
            <person name="Haridas S."/>
            <person name="Labutti K."/>
            <person name="Lindquist E."/>
            <person name="Lipzen A."/>
            <person name="Khouja H.-R."/>
            <person name="Murat C."/>
            <person name="Ohm R."/>
            <person name="Olson A."/>
            <person name="Spatafora J."/>
            <person name="Veneault-Fourrey C."/>
            <person name="Henrissat B."/>
            <person name="Grigoriev I."/>
            <person name="Martin F."/>
            <person name="Perotto S."/>
        </authorList>
    </citation>
    <scope>NUCLEOTIDE SEQUENCE [LARGE SCALE GENOMIC DNA]</scope>
    <source>
        <strain evidence="2 3">F</strain>
    </source>
</reference>
<evidence type="ECO:0000256" key="1">
    <source>
        <dbReference type="SAM" id="MobiDB-lite"/>
    </source>
</evidence>
<feature type="compositionally biased region" description="Low complexity" evidence="1">
    <location>
        <begin position="23"/>
        <end position="36"/>
    </location>
</feature>
<evidence type="ECO:0000313" key="3">
    <source>
        <dbReference type="Proteomes" id="UP000235786"/>
    </source>
</evidence>
<keyword evidence="3" id="KW-1185">Reference proteome</keyword>
<name>A0A2J6R9Y9_HYAVF</name>
<evidence type="ECO:0000313" key="2">
    <source>
        <dbReference type="EMBL" id="PMD35332.1"/>
    </source>
</evidence>
<feature type="compositionally biased region" description="Polar residues" evidence="1">
    <location>
        <begin position="1"/>
        <end position="17"/>
    </location>
</feature>
<accession>A0A2J6R9Y9</accession>
<feature type="region of interest" description="Disordered" evidence="1">
    <location>
        <begin position="1"/>
        <end position="75"/>
    </location>
</feature>
<protein>
    <submittedName>
        <fullName evidence="2">Uncharacterized protein</fullName>
    </submittedName>
</protein>
<dbReference type="AlphaFoldDB" id="A0A2J6R9Y9"/>
<gene>
    <name evidence="2" type="ORF">L207DRAFT_637708</name>
</gene>
<dbReference type="Proteomes" id="UP000235786">
    <property type="component" value="Unassembled WGS sequence"/>
</dbReference>
<dbReference type="EMBL" id="KZ613952">
    <property type="protein sequence ID" value="PMD35332.1"/>
    <property type="molecule type" value="Genomic_DNA"/>
</dbReference>
<feature type="compositionally biased region" description="Polar residues" evidence="1">
    <location>
        <begin position="44"/>
        <end position="74"/>
    </location>
</feature>
<proteinExistence type="predicted"/>
<sequence>MSSPMNTPWPSAPQANGTIGDMSSSRLAGGSSSVASGKEKDQDVNSSASTRPTNALSPGSQIPTTLQPRATSPISGAIRDQPLARAESLFALQKIQEAGGHTDSASDNETEQGPRKRARREQPVEKQQQFKIGHHINAPGLPIYASLDAKENLVVQMIKSETPQDVLDDWSSLGPGASISLQTTVLDMDLFPPLLHSLNVEILGKGQKKNLVREFLEAKRDNQEMNVEAWFLKSLEIHVGVHQQDGKTPVHCYLKLHKSGKLHPTFRVRSSDALKSDIELGNRLVAYKAINYIKQYARSSPEDSKQAIQEKLEKLAQPILQASPVQPEQALQLLKTMLEQESGATGATGPENEDYGLVAEFRNNLMRTLQGKGTAVGHHAKKLANSVSEFVGVAASQEKLASDTLIEVEKLRKENIEQAKKIAELQATVSQMQSQMADQHTHGSASRFQSIDIEHCLLETVPSNVGSPGLLRTPEGEGRKLELEGKKFEERIWLLECRLQCKGQPTGKTIQHEGLSFRHIVDGTDEKFVQNLELSSLVQSEGRQFLKWVTLTVPPPPQTNTYHGI</sequence>